<reference evidence="1" key="1">
    <citation type="submission" date="2018-10" db="EMBL/GenBank/DDBJ databases">
        <title>Hidden diversity of soil giant viruses.</title>
        <authorList>
            <person name="Schulz F."/>
            <person name="Alteio L."/>
            <person name="Goudeau D."/>
            <person name="Ryan E.M."/>
            <person name="Malmstrom R.R."/>
            <person name="Blanchard J."/>
            <person name="Woyke T."/>
        </authorList>
    </citation>
    <scope>NUCLEOTIDE SEQUENCE</scope>
    <source>
        <strain evidence="1">HYV1</strain>
    </source>
</reference>
<proteinExistence type="predicted"/>
<organism evidence="1">
    <name type="scientific">Hyperionvirus sp</name>
    <dbReference type="NCBI Taxonomy" id="2487770"/>
    <lineage>
        <taxon>Viruses</taxon>
        <taxon>Varidnaviria</taxon>
        <taxon>Bamfordvirae</taxon>
        <taxon>Nucleocytoviricota</taxon>
        <taxon>Megaviricetes</taxon>
        <taxon>Imitervirales</taxon>
        <taxon>Mimiviridae</taxon>
        <taxon>Klosneuvirinae</taxon>
    </lineage>
</organism>
<sequence>MNFVDDTYVIWAVVIYFKWRGIVIDVVRHICAYRVGRDFYSEWWCEKKIEMI</sequence>
<gene>
    <name evidence="1" type="ORF">Hyperionvirus31_12</name>
</gene>
<evidence type="ECO:0000313" key="1">
    <source>
        <dbReference type="EMBL" id="AYV84622.1"/>
    </source>
</evidence>
<name>A0A3G5ABU8_9VIRU</name>
<protein>
    <submittedName>
        <fullName evidence="1">Uncharacterized protein</fullName>
    </submittedName>
</protein>
<dbReference type="EMBL" id="MK072413">
    <property type="protein sequence ID" value="AYV84622.1"/>
    <property type="molecule type" value="Genomic_DNA"/>
</dbReference>
<accession>A0A3G5ABU8</accession>